<protein>
    <submittedName>
        <fullName evidence="13">Polyketide synthase-like protein</fullName>
    </submittedName>
</protein>
<keyword evidence="6" id="KW-0511">Multifunctional enzyme</keyword>
<keyword evidence="5" id="KW-0560">Oxidoreductase</keyword>
<dbReference type="InterPro" id="IPR016035">
    <property type="entry name" value="Acyl_Trfase/lysoPLipase"/>
</dbReference>
<dbReference type="GO" id="GO:0006633">
    <property type="term" value="P:fatty acid biosynthetic process"/>
    <property type="evidence" value="ECO:0007669"/>
    <property type="project" value="InterPro"/>
</dbReference>
<dbReference type="Pfam" id="PF00107">
    <property type="entry name" value="ADH_zinc_N"/>
    <property type="match status" value="1"/>
</dbReference>
<dbReference type="InterPro" id="IPR020841">
    <property type="entry name" value="PKS_Beta-ketoAc_synthase_dom"/>
</dbReference>
<feature type="active site" description="Proton acceptor; for dehydratase activity" evidence="8">
    <location>
        <position position="1030"/>
    </location>
</feature>
<dbReference type="SUPFAM" id="SSF53335">
    <property type="entry name" value="S-adenosyl-L-methionine-dependent methyltransferases"/>
    <property type="match status" value="1"/>
</dbReference>
<dbReference type="InterPro" id="IPR049551">
    <property type="entry name" value="PKS_DH_C"/>
</dbReference>
<dbReference type="Pfam" id="PF21089">
    <property type="entry name" value="PKS_DH_N"/>
    <property type="match status" value="1"/>
</dbReference>
<dbReference type="InterPro" id="IPR049900">
    <property type="entry name" value="PKS_mFAS_DH"/>
</dbReference>
<gene>
    <name evidence="13" type="ORF">EJ04DRAFT_585407</name>
</gene>
<evidence type="ECO:0000313" key="14">
    <source>
        <dbReference type="Proteomes" id="UP000799444"/>
    </source>
</evidence>
<dbReference type="SMART" id="SM00827">
    <property type="entry name" value="PKS_AT"/>
    <property type="match status" value="1"/>
</dbReference>
<feature type="region of interest" description="Disordered" evidence="9">
    <location>
        <begin position="477"/>
        <end position="503"/>
    </location>
</feature>
<dbReference type="InterPro" id="IPR016036">
    <property type="entry name" value="Malonyl_transacylase_ACP-bd"/>
</dbReference>
<dbReference type="InterPro" id="IPR036736">
    <property type="entry name" value="ACP-like_sf"/>
</dbReference>
<keyword evidence="7" id="KW-0012">Acyltransferase</keyword>
<dbReference type="Gene3D" id="3.40.47.10">
    <property type="match status" value="1"/>
</dbReference>
<feature type="region of interest" description="C-terminal hotdog fold" evidence="8">
    <location>
        <begin position="1158"/>
        <end position="1319"/>
    </location>
</feature>
<dbReference type="SMART" id="SM00829">
    <property type="entry name" value="PKS_ER"/>
    <property type="match status" value="1"/>
</dbReference>
<dbReference type="SUPFAM" id="SSF53901">
    <property type="entry name" value="Thiolase-like"/>
    <property type="match status" value="1"/>
</dbReference>
<feature type="domain" description="Ketosynthase family 3 (KS3)" evidence="11">
    <location>
        <begin position="28"/>
        <end position="457"/>
    </location>
</feature>
<dbReference type="FunFam" id="3.40.50.720:FF:000209">
    <property type="entry name" value="Polyketide synthase Pks12"/>
    <property type="match status" value="1"/>
</dbReference>
<dbReference type="InterPro" id="IPR009081">
    <property type="entry name" value="PP-bd_ACP"/>
</dbReference>
<evidence type="ECO:0000259" key="12">
    <source>
        <dbReference type="PROSITE" id="PS52019"/>
    </source>
</evidence>
<feature type="domain" description="PKS/mFAS DH" evidence="12">
    <location>
        <begin position="998"/>
        <end position="1319"/>
    </location>
</feature>
<evidence type="ECO:0000256" key="4">
    <source>
        <dbReference type="ARBA" id="ARBA00022857"/>
    </source>
</evidence>
<dbReference type="SUPFAM" id="SSF47336">
    <property type="entry name" value="ACP-like"/>
    <property type="match status" value="1"/>
</dbReference>
<dbReference type="InterPro" id="IPR020843">
    <property type="entry name" value="ER"/>
</dbReference>
<dbReference type="CDD" id="cd00833">
    <property type="entry name" value="PKS"/>
    <property type="match status" value="1"/>
</dbReference>
<accession>A0A9P4QND3</accession>
<dbReference type="PANTHER" id="PTHR43775:SF29">
    <property type="entry name" value="ASPERFURANONE POLYKETIDE SYNTHASE AFOG-RELATED"/>
    <property type="match status" value="1"/>
</dbReference>
<dbReference type="GO" id="GO:0004315">
    <property type="term" value="F:3-oxoacyl-[acyl-carrier-protein] synthase activity"/>
    <property type="evidence" value="ECO:0007669"/>
    <property type="project" value="InterPro"/>
</dbReference>
<dbReference type="Gene3D" id="3.40.366.10">
    <property type="entry name" value="Malonyl-Coenzyme A Acyl Carrier Protein, domain 2"/>
    <property type="match status" value="1"/>
</dbReference>
<dbReference type="Pfam" id="PF23297">
    <property type="entry name" value="ACP_SdgA_C"/>
    <property type="match status" value="1"/>
</dbReference>
<dbReference type="InterPro" id="IPR018201">
    <property type="entry name" value="Ketoacyl_synth_AS"/>
</dbReference>
<feature type="domain" description="Carrier" evidence="10">
    <location>
        <begin position="2512"/>
        <end position="2589"/>
    </location>
</feature>
<dbReference type="Gene3D" id="3.90.180.10">
    <property type="entry name" value="Medium-chain alcohol dehydrogenases, catalytic domain"/>
    <property type="match status" value="1"/>
</dbReference>
<dbReference type="InterPro" id="IPR014043">
    <property type="entry name" value="Acyl_transferase_dom"/>
</dbReference>
<dbReference type="SMART" id="SM00826">
    <property type="entry name" value="PKS_DH"/>
    <property type="match status" value="1"/>
</dbReference>
<feature type="active site" description="Proton donor; for dehydratase activity" evidence="8">
    <location>
        <position position="1227"/>
    </location>
</feature>
<dbReference type="InterPro" id="IPR042104">
    <property type="entry name" value="PKS_dehydratase_sf"/>
</dbReference>
<dbReference type="OrthoDB" id="329835at2759"/>
<dbReference type="Pfam" id="PF08659">
    <property type="entry name" value="KR"/>
    <property type="match status" value="1"/>
</dbReference>
<comment type="caution">
    <text evidence="13">The sequence shown here is derived from an EMBL/GenBank/DDBJ whole genome shotgun (WGS) entry which is preliminary data.</text>
</comment>
<name>A0A9P4QND3_9PLEO</name>
<evidence type="ECO:0000256" key="3">
    <source>
        <dbReference type="ARBA" id="ARBA00022679"/>
    </source>
</evidence>
<dbReference type="Pfam" id="PF08242">
    <property type="entry name" value="Methyltransf_12"/>
    <property type="match status" value="1"/>
</dbReference>
<dbReference type="EMBL" id="ML996213">
    <property type="protein sequence ID" value="KAF2730607.1"/>
    <property type="molecule type" value="Genomic_DNA"/>
</dbReference>
<dbReference type="InterPro" id="IPR029063">
    <property type="entry name" value="SAM-dependent_MTases_sf"/>
</dbReference>
<evidence type="ECO:0000256" key="9">
    <source>
        <dbReference type="SAM" id="MobiDB-lite"/>
    </source>
</evidence>
<feature type="region of interest" description="Disordered" evidence="9">
    <location>
        <begin position="295"/>
        <end position="314"/>
    </location>
</feature>
<dbReference type="Gene3D" id="3.40.50.720">
    <property type="entry name" value="NAD(P)-binding Rossmann-like Domain"/>
    <property type="match status" value="1"/>
</dbReference>
<dbReference type="InterPro" id="IPR013968">
    <property type="entry name" value="PKS_KR"/>
</dbReference>
<evidence type="ECO:0000256" key="1">
    <source>
        <dbReference type="ARBA" id="ARBA00022450"/>
    </source>
</evidence>
<dbReference type="GO" id="GO:0031177">
    <property type="term" value="F:phosphopantetheine binding"/>
    <property type="evidence" value="ECO:0007669"/>
    <property type="project" value="InterPro"/>
</dbReference>
<dbReference type="InterPro" id="IPR036291">
    <property type="entry name" value="NAD(P)-bd_dom_sf"/>
</dbReference>
<dbReference type="SUPFAM" id="SSF52151">
    <property type="entry name" value="FabD/lysophospholipase-like"/>
    <property type="match status" value="1"/>
</dbReference>
<dbReference type="Pfam" id="PF00109">
    <property type="entry name" value="ketoacyl-synt"/>
    <property type="match status" value="1"/>
</dbReference>
<dbReference type="GO" id="GO:0004312">
    <property type="term" value="F:fatty acid synthase activity"/>
    <property type="evidence" value="ECO:0007669"/>
    <property type="project" value="TreeGrafter"/>
</dbReference>
<dbReference type="SUPFAM" id="SSF50129">
    <property type="entry name" value="GroES-like"/>
    <property type="match status" value="1"/>
</dbReference>
<dbReference type="InterPro" id="IPR049552">
    <property type="entry name" value="PKS_DH_N"/>
</dbReference>
<dbReference type="PROSITE" id="PS52019">
    <property type="entry name" value="PKS_MFAS_DH"/>
    <property type="match status" value="1"/>
</dbReference>
<keyword evidence="4" id="KW-0521">NADP</keyword>
<dbReference type="InterPro" id="IPR001227">
    <property type="entry name" value="Ac_transferase_dom_sf"/>
</dbReference>
<feature type="compositionally biased region" description="Polar residues" evidence="9">
    <location>
        <begin position="494"/>
        <end position="503"/>
    </location>
</feature>
<dbReference type="Pfam" id="PF02801">
    <property type="entry name" value="Ketoacyl-synt_C"/>
    <property type="match status" value="1"/>
</dbReference>
<dbReference type="InterPro" id="IPR014031">
    <property type="entry name" value="Ketoacyl_synth_C"/>
</dbReference>
<dbReference type="InterPro" id="IPR020807">
    <property type="entry name" value="PKS_DH"/>
</dbReference>
<dbReference type="Gene3D" id="3.10.129.110">
    <property type="entry name" value="Polyketide synthase dehydratase"/>
    <property type="match status" value="1"/>
</dbReference>
<evidence type="ECO:0000256" key="7">
    <source>
        <dbReference type="ARBA" id="ARBA00023315"/>
    </source>
</evidence>
<dbReference type="PROSITE" id="PS00012">
    <property type="entry name" value="PHOSPHOPANTETHEINE"/>
    <property type="match status" value="1"/>
</dbReference>
<keyword evidence="1" id="KW-0596">Phosphopantetheine</keyword>
<evidence type="ECO:0000256" key="5">
    <source>
        <dbReference type="ARBA" id="ARBA00023002"/>
    </source>
</evidence>
<dbReference type="SMART" id="SM00822">
    <property type="entry name" value="PKS_KR"/>
    <property type="match status" value="1"/>
</dbReference>
<dbReference type="Pfam" id="PF14765">
    <property type="entry name" value="PS-DH"/>
    <property type="match status" value="1"/>
</dbReference>
<keyword evidence="2" id="KW-0597">Phosphoprotein</keyword>
<dbReference type="PANTHER" id="PTHR43775">
    <property type="entry name" value="FATTY ACID SYNTHASE"/>
    <property type="match status" value="1"/>
</dbReference>
<evidence type="ECO:0000259" key="11">
    <source>
        <dbReference type="PROSITE" id="PS52004"/>
    </source>
</evidence>
<evidence type="ECO:0000313" key="13">
    <source>
        <dbReference type="EMBL" id="KAF2730607.1"/>
    </source>
</evidence>
<dbReference type="InterPro" id="IPR050091">
    <property type="entry name" value="PKS_NRPS_Biosynth_Enz"/>
</dbReference>
<dbReference type="GO" id="GO:0016491">
    <property type="term" value="F:oxidoreductase activity"/>
    <property type="evidence" value="ECO:0007669"/>
    <property type="project" value="UniProtKB-KW"/>
</dbReference>
<dbReference type="GO" id="GO:0030639">
    <property type="term" value="P:polyketide biosynthetic process"/>
    <property type="evidence" value="ECO:0007669"/>
    <property type="project" value="UniProtKB-ARBA"/>
</dbReference>
<keyword evidence="3" id="KW-0808">Transferase</keyword>
<dbReference type="Gene3D" id="3.30.70.3290">
    <property type="match status" value="1"/>
</dbReference>
<evidence type="ECO:0000256" key="6">
    <source>
        <dbReference type="ARBA" id="ARBA00023268"/>
    </source>
</evidence>
<organism evidence="13 14">
    <name type="scientific">Polyplosphaeria fusca</name>
    <dbReference type="NCBI Taxonomy" id="682080"/>
    <lineage>
        <taxon>Eukaryota</taxon>
        <taxon>Fungi</taxon>
        <taxon>Dikarya</taxon>
        <taxon>Ascomycota</taxon>
        <taxon>Pezizomycotina</taxon>
        <taxon>Dothideomycetes</taxon>
        <taxon>Pleosporomycetidae</taxon>
        <taxon>Pleosporales</taxon>
        <taxon>Tetraplosphaeriaceae</taxon>
        <taxon>Polyplosphaeria</taxon>
    </lineage>
</organism>
<dbReference type="SMART" id="SM00825">
    <property type="entry name" value="PKS_KS"/>
    <property type="match status" value="1"/>
</dbReference>
<dbReference type="InterPro" id="IPR013149">
    <property type="entry name" value="ADH-like_C"/>
</dbReference>
<dbReference type="SUPFAM" id="SSF51735">
    <property type="entry name" value="NAD(P)-binding Rossmann-fold domains"/>
    <property type="match status" value="2"/>
</dbReference>
<dbReference type="InterPro" id="IPR006162">
    <property type="entry name" value="Ppantetheine_attach_site"/>
</dbReference>
<feature type="region of interest" description="N-terminal hotdog fold" evidence="8">
    <location>
        <begin position="998"/>
        <end position="1133"/>
    </location>
</feature>
<dbReference type="InterPro" id="IPR020806">
    <property type="entry name" value="PKS_PP-bd"/>
</dbReference>
<dbReference type="InterPro" id="IPR016039">
    <property type="entry name" value="Thiolase-like"/>
</dbReference>
<dbReference type="PROSITE" id="PS00606">
    <property type="entry name" value="KS3_1"/>
    <property type="match status" value="1"/>
</dbReference>
<dbReference type="CDD" id="cd05195">
    <property type="entry name" value="enoyl_red"/>
    <property type="match status" value="1"/>
</dbReference>
<dbReference type="PROSITE" id="PS50075">
    <property type="entry name" value="CARRIER"/>
    <property type="match status" value="1"/>
</dbReference>
<evidence type="ECO:0000256" key="2">
    <source>
        <dbReference type="ARBA" id="ARBA00022553"/>
    </source>
</evidence>
<dbReference type="InterPro" id="IPR013217">
    <property type="entry name" value="Methyltransf_12"/>
</dbReference>
<dbReference type="InterPro" id="IPR032821">
    <property type="entry name" value="PKS_assoc"/>
</dbReference>
<dbReference type="InterPro" id="IPR056501">
    <property type="entry name" value="NAD-bd_HRPKS_sdrA"/>
</dbReference>
<proteinExistence type="predicted"/>
<dbReference type="Pfam" id="PF08240">
    <property type="entry name" value="ADH_N"/>
    <property type="match status" value="1"/>
</dbReference>
<dbReference type="PROSITE" id="PS52004">
    <property type="entry name" value="KS3_2"/>
    <property type="match status" value="1"/>
</dbReference>
<dbReference type="Proteomes" id="UP000799444">
    <property type="component" value="Unassembled WGS sequence"/>
</dbReference>
<dbReference type="GO" id="GO:1901336">
    <property type="term" value="P:lactone biosynthetic process"/>
    <property type="evidence" value="ECO:0007669"/>
    <property type="project" value="UniProtKB-ARBA"/>
</dbReference>
<keyword evidence="14" id="KW-1185">Reference proteome</keyword>
<dbReference type="CDD" id="cd02440">
    <property type="entry name" value="AdoMet_MTases"/>
    <property type="match status" value="1"/>
</dbReference>
<reference evidence="13" key="1">
    <citation type="journal article" date="2020" name="Stud. Mycol.">
        <title>101 Dothideomycetes genomes: a test case for predicting lifestyles and emergence of pathogens.</title>
        <authorList>
            <person name="Haridas S."/>
            <person name="Albert R."/>
            <person name="Binder M."/>
            <person name="Bloem J."/>
            <person name="Labutti K."/>
            <person name="Salamov A."/>
            <person name="Andreopoulos B."/>
            <person name="Baker S."/>
            <person name="Barry K."/>
            <person name="Bills G."/>
            <person name="Bluhm B."/>
            <person name="Cannon C."/>
            <person name="Castanera R."/>
            <person name="Culley D."/>
            <person name="Daum C."/>
            <person name="Ezra D."/>
            <person name="Gonzalez J."/>
            <person name="Henrissat B."/>
            <person name="Kuo A."/>
            <person name="Liang C."/>
            <person name="Lipzen A."/>
            <person name="Lutzoni F."/>
            <person name="Magnuson J."/>
            <person name="Mondo S."/>
            <person name="Nolan M."/>
            <person name="Ohm R."/>
            <person name="Pangilinan J."/>
            <person name="Park H.-J."/>
            <person name="Ramirez L."/>
            <person name="Alfaro M."/>
            <person name="Sun H."/>
            <person name="Tritt A."/>
            <person name="Yoshinaga Y."/>
            <person name="Zwiers L.-H."/>
            <person name="Turgeon B."/>
            <person name="Goodwin S."/>
            <person name="Spatafora J."/>
            <person name="Crous P."/>
            <person name="Grigoriev I."/>
        </authorList>
    </citation>
    <scope>NUCLEOTIDE SEQUENCE</scope>
    <source>
        <strain evidence="13">CBS 125425</strain>
    </source>
</reference>
<dbReference type="Gene3D" id="1.10.1200.10">
    <property type="entry name" value="ACP-like"/>
    <property type="match status" value="1"/>
</dbReference>
<dbReference type="SMART" id="SM00823">
    <property type="entry name" value="PKS_PP"/>
    <property type="match status" value="1"/>
</dbReference>
<evidence type="ECO:0000259" key="10">
    <source>
        <dbReference type="PROSITE" id="PS50075"/>
    </source>
</evidence>
<dbReference type="Pfam" id="PF23114">
    <property type="entry name" value="NAD-bd_HRPKS_sdrA"/>
    <property type="match status" value="1"/>
</dbReference>
<dbReference type="SUPFAM" id="SSF55048">
    <property type="entry name" value="Probable ACP-binding domain of malonyl-CoA ACP transacylase"/>
    <property type="match status" value="1"/>
</dbReference>
<dbReference type="InterPro" id="IPR013154">
    <property type="entry name" value="ADH-like_N"/>
</dbReference>
<dbReference type="Pfam" id="PF16197">
    <property type="entry name" value="KAsynt_C_assoc"/>
    <property type="match status" value="1"/>
</dbReference>
<dbReference type="Gene3D" id="3.40.50.150">
    <property type="entry name" value="Vaccinia Virus protein VP39"/>
    <property type="match status" value="1"/>
</dbReference>
<dbReference type="InterPro" id="IPR057326">
    <property type="entry name" value="KR_dom"/>
</dbReference>
<dbReference type="Pfam" id="PF00698">
    <property type="entry name" value="Acyl_transf_1"/>
    <property type="match status" value="1"/>
</dbReference>
<sequence length="2596" mass="285835">MDCNHLNVHSDLESAKCESIEVHEKPTFEPIAIVGFSIKFPQDVTNEESFWNLLLQRRSTMTEVPRDRWNVDAFYKPNGNKTGTMNVKGGHFLKGDVAGFDAPFFSVPPHEADCMDPQQRLLLETSYHALENAGIGLEKAAGSNTSVHVGCFLLDYGLILGRDTEASAKYRSTGSGSLTILANRLSWFYNFKGPSMAIDTACSSSLVSLHLACQDLQSRSVDMGLVAGCNILLNPDSSVQLSDLNFLSPDGVCHSFDKKANGYSRGEGFSVLVLKRLSQALEDGDTVRGIIRSTGCNQDGRTPGITQPSSQSQENLIRETYRRAHLDLSHTRFFEAHGTGTPVGDPLEASAVSRVFNKHRTKEDPIYVGAVKSNIGHLEGASGLAGVVKTLLALEQGVIPPNVYPEAPETINPKIAAECGNVSFPTSPIQWPQNGLRRASVNSFGYGGTNAHIVLDDAYHFCSARNLQVKHRTRIPESIATPMKHDPRLEDGASNANSSYSNLTADDGAPHALKHQQFLKFKLLVLSTFEEAGIQRTTSAHSQWLLELMQKEGAESVLNDLAYTLCERRTLLPWRSAAVASNDNLQRLEWSSSLRAQENPKLCFLFTGQGAQWHKMGFELFQYPVFRKSMESADCYFKSLGSRWSMIEELFIKVKESSRIGTPECSQPICTALQVAIIDLLKSWNITPSVVIGHSSGEIAAAYAAGAISKKSAWMISYYRGLAVAAVHDLNQSPGAMVSVQESSEKTKLIVGKHNNLYPHDTLVIACYNSPSNVTVSRSWEAVSRIAVTLAEAGIAFKLLNVDVAYHSHHMKAVSILYERLLRKISHEKIATDSPQFVSSVTGDQLQSTDRLRTAEYWITNIADPVRFSESMTRVCDVGKSLERNSGIAATNFIVEVGPHSALQRPVMEILRSLGRKTSGRYVSVLTRNQPANATAIECAAKLHCVGCTVDLSAVNQTNASDATILTSLPYYPFNHNNKYWQESRLSKGIRFREFPHHELLGTRVSDWNELEARWTNRIILSEKPYLRDHQVHGIVLFPAAGMLVMSIEAIRQVTSNDNHNVQGYRIRDVSLSKAIVLSQSPQGTEIQLTLRPATDRISSSSGAWTEFTVFMYEDGSWSESCRGAISVEYDEPLHEFTVDEQRAFLETRMEQMQQGIVQCRSAIDVDKVYHAIKTSGIEYGSAFRGMRDPKWDKGCHSTVNVDLHHWRTHTASPFCEPHLIHPATLDALFQSVLLSLSNGGEDPFLTSVPTRLITAWFSAKLLAAPADAKLIAYSKMEKESFRTYHGSVVAAQEGSGEPCLTAEIEMSTIADASPAPGAGKDTAKQLFDISWKPDFDLLHNPLPLSKYKSNSEPRIDQKEALCLSSIVNALTNFNGDVDALPVHLQRYIQWAKWQISRHQDSPVQPIDSLLANLENHDIEGMVLARVARNLDAILAGEIDALGLLFADDIMTQYYHQFGTTPILMSQTAQHVDLLAHKHPSMRILEIGAGTGCVTGPIIDVLENRMEEYVFTDISPSFFMKAKERFHGNRISFETLDISKDPEAQGFHLHSFDLIIAGNVLHATSNIPQSLVHVRKLLKDGGRLVLFENINRTVMSGGFIFGLLPGWWNNSESTKNFSPLFTDSEWDRALKQIEFSGIDLCISDAGMYESLEAVQQVMISTAVTPAHKDRLVPALRKFSIVVDEQSSSQRGLQEALVSHISQREEHDVSTVSWQDTEASAEQLADSICIFLPGINGTFLGNLDDVGLACLKTIIANAESLVWVSFQGPDIKDNPKEAMAQGLARTIQSEHPENCFITLHLEKHLDYSSAIRHILSITDKTCLSNSSRETEYCEREGLLCISRVVEEKILAEKAFLSPEALPATPVRWKETENAHLNIANVGLLDTLHYMEMPPEPASLRPEEIEIEVKAVGLNFRDVLIALGQVKGNNLGGECAGVITRVGESTSGKLKVGDRVAGVAESTMGKLCCCFDYQVQKIPDEMDFNEAASYAVAYCTAYYGFVHWAHVRKGESVLIHSGAGGLGQAAIQLAQHIGCEIFVTVGSQEKAEMLNKAYGIPFTHCFSSRTLEFAKGIKRMTDGRGVDVVLNSLAGEALRQSWACIAPFGRFIEVGKKDIYSSPVATMGGLPMFPFSKNCLFASVDLPQIAARPDFAELLAEVMLLAKKKIITPPQPLHIFKQSEAEKAFRFMQMGKHMGKIVLDFDGDEEVLVKSAARERILFKESATYLVAGAFGGIGRSVASWMVKHGARNLILPSRTVVQGANDDRAAFVEHLREQGARVETPHCDISNREELEQALYSLRDMPPITGCIQSAMVLQDNTFQNMTETQWRTALAPKVAGSWNLHEILPKELAFFIMLSSQAGIVGSFGQSNYAAGNTYQDALAQHRTRHGLPAISINLGSVASVGYVAENKHVNAMMRARGHLKDLSEADVLSLLKHYCSVDTVPQDEKSAQVMTGLAIPSELRAQGAVEPAHLSRPLFRHLHTIISSPSNELADTKTSVIPASALLQAAKSLDEATDIITEAIRTQLASLLVIEKENVDPAKPIHSFGVDSLVAVEMRNWFAKGVGADLSVIEILGGEAIRHLAAGVARKSRFVMDKA</sequence>
<dbReference type="InterPro" id="IPR014030">
    <property type="entry name" value="Ketoacyl_synth_N"/>
</dbReference>
<evidence type="ECO:0000256" key="8">
    <source>
        <dbReference type="PROSITE-ProRule" id="PRU01363"/>
    </source>
</evidence>
<dbReference type="InterPro" id="IPR011032">
    <property type="entry name" value="GroES-like_sf"/>
</dbReference>